<reference evidence="3" key="1">
    <citation type="submission" date="2021-12" db="EMBL/GenBank/DDBJ databases">
        <authorList>
            <person name="King R."/>
        </authorList>
    </citation>
    <scope>NUCLEOTIDE SEQUENCE</scope>
</reference>
<gene>
    <name evidence="3" type="ORF">DIATSA_LOCUS3664</name>
</gene>
<protein>
    <recommendedName>
        <fullName evidence="2">MADF domain-containing protein</fullName>
    </recommendedName>
</protein>
<dbReference type="SMART" id="SM00595">
    <property type="entry name" value="MADF"/>
    <property type="match status" value="1"/>
</dbReference>
<dbReference type="PANTHER" id="PTHR21505">
    <property type="entry name" value="MADF DOMAIN-CONTAINING PROTEIN-RELATED"/>
    <property type="match status" value="1"/>
</dbReference>
<accession>A0A9N9W8E1</accession>
<keyword evidence="4" id="KW-1185">Reference proteome</keyword>
<proteinExistence type="predicted"/>
<evidence type="ECO:0000313" key="3">
    <source>
        <dbReference type="EMBL" id="CAG9785648.1"/>
    </source>
</evidence>
<evidence type="ECO:0000256" key="1">
    <source>
        <dbReference type="SAM" id="MobiDB-lite"/>
    </source>
</evidence>
<sequence length="386" mass="44123">MAFLEAYQSETCIWNPKDMDHKDKKKVADAWSRISHDLKKPVKELKAKKEILMTTFRKHFKKKQDSIRSGAGTEDIYKPCWFAFEFMESFLVPVYTCKYTLNTETQSQRDIDEIGNEPGDGEMDNDQDNETPNTSSRTPTFTQKSRRRPAPDLAEQQMAAAFSQLTNVLGRKSERPPQSEEDECDLYGKLLAKKLRELPKDDRQIIMYQIDGLFINRLQLNRETPSPQYSFTRYSSNSNVHRPTSTQSAYSEPYTISHRPSSTQSFYSEPYTSVTAPKRPFPSENLHSVPLHAKLVPKYRRTSSVLPPPPQNAQEIDDNITYAIIDRPPENDDNIITLYSDQLNSSNLQNSKISVTSDQIIVPSSGQNIINEALCSALNDFDGEEN</sequence>
<dbReference type="OrthoDB" id="8121269at2759"/>
<feature type="region of interest" description="Disordered" evidence="1">
    <location>
        <begin position="231"/>
        <end position="267"/>
    </location>
</feature>
<dbReference type="EMBL" id="OU893345">
    <property type="protein sequence ID" value="CAG9785648.1"/>
    <property type="molecule type" value="Genomic_DNA"/>
</dbReference>
<evidence type="ECO:0000259" key="2">
    <source>
        <dbReference type="PROSITE" id="PS51029"/>
    </source>
</evidence>
<evidence type="ECO:0000313" key="4">
    <source>
        <dbReference type="Proteomes" id="UP001153714"/>
    </source>
</evidence>
<dbReference type="InterPro" id="IPR006578">
    <property type="entry name" value="MADF-dom"/>
</dbReference>
<dbReference type="PANTHER" id="PTHR21505:SF12">
    <property type="entry name" value="MADF DOMAIN-CONTAINING PROTEIN-RELATED"/>
    <property type="match status" value="1"/>
</dbReference>
<dbReference type="Pfam" id="PF10545">
    <property type="entry name" value="MADF_DNA_bdg"/>
    <property type="match status" value="1"/>
</dbReference>
<organism evidence="3 4">
    <name type="scientific">Diatraea saccharalis</name>
    <name type="common">sugarcane borer</name>
    <dbReference type="NCBI Taxonomy" id="40085"/>
    <lineage>
        <taxon>Eukaryota</taxon>
        <taxon>Metazoa</taxon>
        <taxon>Ecdysozoa</taxon>
        <taxon>Arthropoda</taxon>
        <taxon>Hexapoda</taxon>
        <taxon>Insecta</taxon>
        <taxon>Pterygota</taxon>
        <taxon>Neoptera</taxon>
        <taxon>Endopterygota</taxon>
        <taxon>Lepidoptera</taxon>
        <taxon>Glossata</taxon>
        <taxon>Ditrysia</taxon>
        <taxon>Pyraloidea</taxon>
        <taxon>Crambidae</taxon>
        <taxon>Crambinae</taxon>
        <taxon>Diatraea</taxon>
    </lineage>
</organism>
<reference evidence="3" key="2">
    <citation type="submission" date="2022-10" db="EMBL/GenBank/DDBJ databases">
        <authorList>
            <consortium name="ENA_rothamsted_submissions"/>
            <consortium name="culmorum"/>
            <person name="King R."/>
        </authorList>
    </citation>
    <scope>NUCLEOTIDE SEQUENCE</scope>
</reference>
<dbReference type="AlphaFoldDB" id="A0A9N9W8E1"/>
<dbReference type="PROSITE" id="PS51029">
    <property type="entry name" value="MADF"/>
    <property type="match status" value="1"/>
</dbReference>
<feature type="compositionally biased region" description="Acidic residues" evidence="1">
    <location>
        <begin position="113"/>
        <end position="129"/>
    </location>
</feature>
<feature type="region of interest" description="Disordered" evidence="1">
    <location>
        <begin position="108"/>
        <end position="153"/>
    </location>
</feature>
<name>A0A9N9W8E1_9NEOP</name>
<dbReference type="Proteomes" id="UP001153714">
    <property type="component" value="Chromosome 14"/>
</dbReference>
<feature type="compositionally biased region" description="Polar residues" evidence="1">
    <location>
        <begin position="231"/>
        <end position="250"/>
    </location>
</feature>
<feature type="compositionally biased region" description="Polar residues" evidence="1">
    <location>
        <begin position="130"/>
        <end position="143"/>
    </location>
</feature>
<feature type="domain" description="MADF" evidence="2">
    <location>
        <begin position="2"/>
        <end position="95"/>
    </location>
</feature>
<feature type="compositionally biased region" description="Polar residues" evidence="1">
    <location>
        <begin position="258"/>
        <end position="267"/>
    </location>
</feature>